<dbReference type="PANTHER" id="PTHR43236">
    <property type="entry name" value="ANTITOXIN HIGA1"/>
    <property type="match status" value="1"/>
</dbReference>
<keyword evidence="3" id="KW-1185">Reference proteome</keyword>
<evidence type="ECO:0000259" key="1">
    <source>
        <dbReference type="Pfam" id="PF06114"/>
    </source>
</evidence>
<dbReference type="Gene3D" id="1.10.10.2910">
    <property type="match status" value="1"/>
</dbReference>
<protein>
    <submittedName>
        <fullName evidence="2">ImmA/IrrE family metallo-endopeptidase</fullName>
    </submittedName>
</protein>
<accession>A0ABW4BPQ6</accession>
<sequence>MVTPMRVSVSNTVIQWAIKNGEKSETELMKKYDLHAWENPTSTRDYPTFKQIQNFSHDTRIPFNYFFKQTLPQEEHTFAKFRTINNTNIQPSRRLIETIQVMESYQAWMKDFLLNQDKAIKFQLLASVKATMNVDKVAQQIIEILHLENLAATKLTDDDFFNLLRSKLSNAGVMVMQSGIVGTNTHRPLDINEFRAFVLVDNVIPLIFINSTDSKKAKIFSLIHEFVHILLGDNEILNVSPETEIHQERWINQITSAVLMPLKEIKAALSTSLNHQANLVHLSQLFHTSLVATAIRLKLLGQKPSKKTN</sequence>
<dbReference type="Pfam" id="PF06114">
    <property type="entry name" value="Peptidase_M78"/>
    <property type="match status" value="1"/>
</dbReference>
<dbReference type="Proteomes" id="UP001597191">
    <property type="component" value="Unassembled WGS sequence"/>
</dbReference>
<dbReference type="EMBL" id="JBHTOH010000090">
    <property type="protein sequence ID" value="MFD1411919.1"/>
    <property type="molecule type" value="Genomic_DNA"/>
</dbReference>
<dbReference type="RefSeq" id="WP_125649570.1">
    <property type="nucleotide sequence ID" value="NZ_JBHTOH010000090.1"/>
</dbReference>
<comment type="caution">
    <text evidence="2">The sequence shown here is derived from an EMBL/GenBank/DDBJ whole genome shotgun (WGS) entry which is preliminary data.</text>
</comment>
<dbReference type="InterPro" id="IPR010359">
    <property type="entry name" value="IrrE_HExxH"/>
</dbReference>
<evidence type="ECO:0000313" key="3">
    <source>
        <dbReference type="Proteomes" id="UP001597191"/>
    </source>
</evidence>
<name>A0ABW4BPQ6_9LACO</name>
<dbReference type="InterPro" id="IPR052345">
    <property type="entry name" value="Rad_response_metalloprotease"/>
</dbReference>
<gene>
    <name evidence="2" type="ORF">ACFQ4R_10035</name>
</gene>
<feature type="domain" description="IrrE N-terminal-like" evidence="1">
    <location>
        <begin position="197"/>
        <end position="298"/>
    </location>
</feature>
<organism evidence="2 3">
    <name type="scientific">Lapidilactobacillus gannanensis</name>
    <dbReference type="NCBI Taxonomy" id="2486002"/>
    <lineage>
        <taxon>Bacteria</taxon>
        <taxon>Bacillati</taxon>
        <taxon>Bacillota</taxon>
        <taxon>Bacilli</taxon>
        <taxon>Lactobacillales</taxon>
        <taxon>Lactobacillaceae</taxon>
        <taxon>Lapidilactobacillus</taxon>
    </lineage>
</organism>
<dbReference type="PANTHER" id="PTHR43236:SF2">
    <property type="entry name" value="BLL0069 PROTEIN"/>
    <property type="match status" value="1"/>
</dbReference>
<reference evidence="3" key="1">
    <citation type="journal article" date="2019" name="Int. J. Syst. Evol. Microbiol.">
        <title>The Global Catalogue of Microorganisms (GCM) 10K type strain sequencing project: providing services to taxonomists for standard genome sequencing and annotation.</title>
        <authorList>
            <consortium name="The Broad Institute Genomics Platform"/>
            <consortium name="The Broad Institute Genome Sequencing Center for Infectious Disease"/>
            <person name="Wu L."/>
            <person name="Ma J."/>
        </authorList>
    </citation>
    <scope>NUCLEOTIDE SEQUENCE [LARGE SCALE GENOMIC DNA]</scope>
    <source>
        <strain evidence="3">CCM 8937</strain>
    </source>
</reference>
<proteinExistence type="predicted"/>
<evidence type="ECO:0000313" key="2">
    <source>
        <dbReference type="EMBL" id="MFD1411919.1"/>
    </source>
</evidence>